<dbReference type="STRING" id="280332.CQ12_22135"/>
<keyword evidence="3" id="KW-1185">Reference proteome</keyword>
<evidence type="ECO:0000313" key="2">
    <source>
        <dbReference type="EMBL" id="KRR11514.1"/>
    </source>
</evidence>
<gene>
    <name evidence="2" type="ORF">CQ12_22135</name>
</gene>
<protein>
    <submittedName>
        <fullName evidence="2">Uncharacterized protein</fullName>
    </submittedName>
</protein>
<name>A0A0R3LU62_9BRAD</name>
<feature type="region of interest" description="Disordered" evidence="1">
    <location>
        <begin position="67"/>
        <end position="103"/>
    </location>
</feature>
<dbReference type="RefSeq" id="WP_057834628.1">
    <property type="nucleotide sequence ID" value="NZ_LLXZ01000046.1"/>
</dbReference>
<reference evidence="2 3" key="1">
    <citation type="submission" date="2014-03" db="EMBL/GenBank/DDBJ databases">
        <title>Bradyrhizobium valentinum sp. nov., isolated from effective nodules of Lupinus mariae-josephae, a lupine endemic of basic-lime soils in Eastern Spain.</title>
        <authorList>
            <person name="Duran D."/>
            <person name="Rey L."/>
            <person name="Navarro A."/>
            <person name="Busquets A."/>
            <person name="Imperial J."/>
            <person name="Ruiz-Argueso T."/>
        </authorList>
    </citation>
    <scope>NUCLEOTIDE SEQUENCE [LARGE SCALE GENOMIC DNA]</scope>
    <source>
        <strain evidence="2 3">PAC68</strain>
    </source>
</reference>
<dbReference type="OrthoDB" id="7997884at2"/>
<organism evidence="2 3">
    <name type="scientific">Bradyrhizobium jicamae</name>
    <dbReference type="NCBI Taxonomy" id="280332"/>
    <lineage>
        <taxon>Bacteria</taxon>
        <taxon>Pseudomonadati</taxon>
        <taxon>Pseudomonadota</taxon>
        <taxon>Alphaproteobacteria</taxon>
        <taxon>Hyphomicrobiales</taxon>
        <taxon>Nitrobacteraceae</taxon>
        <taxon>Bradyrhizobium</taxon>
    </lineage>
</organism>
<dbReference type="EMBL" id="LLXZ01000046">
    <property type="protein sequence ID" value="KRR11514.1"/>
    <property type="molecule type" value="Genomic_DNA"/>
</dbReference>
<evidence type="ECO:0000256" key="1">
    <source>
        <dbReference type="SAM" id="MobiDB-lite"/>
    </source>
</evidence>
<sequence length="121" mass="13716">MALHRDILWIGRQWAVTGHGMQLIDQRLMGAFDIEVASLWDDDLIDRMRAKEWLNAADFDKALAVARTRHKQPEPGSEPVAAAIPPTEPIESAQPASPDMQMKIDGGARFARPWRIWMKKT</sequence>
<evidence type="ECO:0000313" key="3">
    <source>
        <dbReference type="Proteomes" id="UP000050863"/>
    </source>
</evidence>
<proteinExistence type="predicted"/>
<accession>A0A0R3LU62</accession>
<dbReference type="Proteomes" id="UP000050863">
    <property type="component" value="Unassembled WGS sequence"/>
</dbReference>
<dbReference type="AlphaFoldDB" id="A0A0R3LU62"/>
<comment type="caution">
    <text evidence="2">The sequence shown here is derived from an EMBL/GenBank/DDBJ whole genome shotgun (WGS) entry which is preliminary data.</text>
</comment>